<gene>
    <name evidence="4" type="ORF">Vbra_16801</name>
</gene>
<dbReference type="Gene3D" id="1.25.40.630">
    <property type="match status" value="1"/>
</dbReference>
<feature type="compositionally biased region" description="Gly residues" evidence="2">
    <location>
        <begin position="114"/>
        <end position="124"/>
    </location>
</feature>
<dbReference type="Pfam" id="PF14327">
    <property type="entry name" value="CSTF2_hinge"/>
    <property type="match status" value="1"/>
</dbReference>
<dbReference type="OMA" id="PGQQTQM"/>
<dbReference type="PROSITE" id="PS50102">
    <property type="entry name" value="RRM"/>
    <property type="match status" value="1"/>
</dbReference>
<evidence type="ECO:0000259" key="3">
    <source>
        <dbReference type="PROSITE" id="PS50102"/>
    </source>
</evidence>
<protein>
    <recommendedName>
        <fullName evidence="3">RRM domain-containing protein</fullName>
    </recommendedName>
</protein>
<dbReference type="PANTHER" id="PTHR45735">
    <property type="entry name" value="CLEAVAGE STIMULATION FACTOR SUBUNIT 2"/>
    <property type="match status" value="1"/>
</dbReference>
<evidence type="ECO:0000313" key="5">
    <source>
        <dbReference type="Proteomes" id="UP000041254"/>
    </source>
</evidence>
<dbReference type="Proteomes" id="UP000041254">
    <property type="component" value="Unassembled WGS sequence"/>
</dbReference>
<evidence type="ECO:0000256" key="1">
    <source>
        <dbReference type="PROSITE-ProRule" id="PRU00176"/>
    </source>
</evidence>
<reference evidence="4 5" key="1">
    <citation type="submission" date="2014-11" db="EMBL/GenBank/DDBJ databases">
        <authorList>
            <person name="Zhu J."/>
            <person name="Qi W."/>
            <person name="Song R."/>
        </authorList>
    </citation>
    <scope>NUCLEOTIDE SEQUENCE [LARGE SCALE GENOMIC DNA]</scope>
</reference>
<dbReference type="InterPro" id="IPR035979">
    <property type="entry name" value="RBD_domain_sf"/>
</dbReference>
<keyword evidence="1" id="KW-0694">RNA-binding</keyword>
<dbReference type="OrthoDB" id="272703at2759"/>
<dbReference type="InterPro" id="IPR012677">
    <property type="entry name" value="Nucleotide-bd_a/b_plait_sf"/>
</dbReference>
<dbReference type="AlphaFoldDB" id="A0A0G4G2M0"/>
<dbReference type="SMART" id="SM00360">
    <property type="entry name" value="RRM"/>
    <property type="match status" value="1"/>
</dbReference>
<feature type="domain" description="RRM" evidence="3">
    <location>
        <begin position="4"/>
        <end position="82"/>
    </location>
</feature>
<keyword evidence="5" id="KW-1185">Reference proteome</keyword>
<accession>A0A0G4G2M0</accession>
<dbReference type="EMBL" id="CDMY01000553">
    <property type="protein sequence ID" value="CEM22524.1"/>
    <property type="molecule type" value="Genomic_DNA"/>
</dbReference>
<proteinExistence type="predicted"/>
<dbReference type="GO" id="GO:0005847">
    <property type="term" value="C:mRNA cleavage and polyadenylation specificity factor complex"/>
    <property type="evidence" value="ECO:0007669"/>
    <property type="project" value="TreeGrafter"/>
</dbReference>
<dbReference type="Pfam" id="PF00076">
    <property type="entry name" value="RRM_1"/>
    <property type="match status" value="1"/>
</dbReference>
<dbReference type="VEuPathDB" id="CryptoDB:Vbra_16801"/>
<dbReference type="PANTHER" id="PTHR45735:SF2">
    <property type="entry name" value="CLEAVAGE STIMULATION FACTOR SUBUNIT 2"/>
    <property type="match status" value="1"/>
</dbReference>
<dbReference type="InParanoid" id="A0A0G4G2M0"/>
<dbReference type="PhylomeDB" id="A0A0G4G2M0"/>
<name>A0A0G4G2M0_VITBC</name>
<sequence length="366" mass="38554">MTMNQLYVGNFPYDATEDELKEVMSRVGPTSSVRIVYDKETRHSKGYGFVEYRDPELCKAALDNLQGVHVRGRPLRLDWKSDEQRRTLGLGDNQDSRTASRRPGPSPSRVGGVDTAGGRGGGWDVQGTTAPAAAPGQSIYDEEGSLVGEVAEIMQKMSTAQLFYILGHMQKLVIQAPDVARALLLDNPQLCYALLHAQFITGMIDEKFLPLTKDQLDRARQVQERKKAELEQAGVFVPVMTAPAAAAAMLGAANPAQLARDVVAAAAAAAAPRYRSPQPAPVSVPAGLGGLPAAAAAAAAGGAAAAPSAATTGVGGIPAALQDFPGGITEVLNKLKNLTPQELESLSPEDRSRLLNLRQQLLAGAG</sequence>
<organism evidence="4 5">
    <name type="scientific">Vitrella brassicaformis (strain CCMP3155)</name>
    <dbReference type="NCBI Taxonomy" id="1169540"/>
    <lineage>
        <taxon>Eukaryota</taxon>
        <taxon>Sar</taxon>
        <taxon>Alveolata</taxon>
        <taxon>Colpodellida</taxon>
        <taxon>Vitrellaceae</taxon>
        <taxon>Vitrella</taxon>
    </lineage>
</organism>
<dbReference type="InterPro" id="IPR025742">
    <property type="entry name" value="CSTF2_hinge"/>
</dbReference>
<feature type="region of interest" description="Disordered" evidence="2">
    <location>
        <begin position="84"/>
        <end position="136"/>
    </location>
</feature>
<dbReference type="GO" id="GO:0003729">
    <property type="term" value="F:mRNA binding"/>
    <property type="evidence" value="ECO:0007669"/>
    <property type="project" value="TreeGrafter"/>
</dbReference>
<dbReference type="InterPro" id="IPR000504">
    <property type="entry name" value="RRM_dom"/>
</dbReference>
<dbReference type="STRING" id="1169540.A0A0G4G2M0"/>
<evidence type="ECO:0000256" key="2">
    <source>
        <dbReference type="SAM" id="MobiDB-lite"/>
    </source>
</evidence>
<dbReference type="SUPFAM" id="SSF54928">
    <property type="entry name" value="RNA-binding domain, RBD"/>
    <property type="match status" value="1"/>
</dbReference>
<dbReference type="Gene3D" id="3.30.70.330">
    <property type="match status" value="1"/>
</dbReference>
<evidence type="ECO:0000313" key="4">
    <source>
        <dbReference type="EMBL" id="CEM22524.1"/>
    </source>
</evidence>